<keyword evidence="1" id="KW-0175">Coiled coil</keyword>
<dbReference type="PATRIC" id="fig|2746.7.peg.1389"/>
<name>A0A1B8P430_HALEL</name>
<feature type="coiled-coil region" evidence="1">
    <location>
        <begin position="313"/>
        <end position="347"/>
    </location>
</feature>
<dbReference type="EMBL" id="MAJD01000001">
    <property type="protein sequence ID" value="OBX36997.1"/>
    <property type="molecule type" value="Genomic_DNA"/>
</dbReference>
<comment type="caution">
    <text evidence="2">The sequence shown here is derived from an EMBL/GenBank/DDBJ whole genome shotgun (WGS) entry which is preliminary data.</text>
</comment>
<dbReference type="Gene3D" id="1.10.287.950">
    <property type="entry name" value="Methyl-accepting chemotaxis protein"/>
    <property type="match status" value="1"/>
</dbReference>
<organism evidence="2 3">
    <name type="scientific">Halomonas elongata</name>
    <dbReference type="NCBI Taxonomy" id="2746"/>
    <lineage>
        <taxon>Bacteria</taxon>
        <taxon>Pseudomonadati</taxon>
        <taxon>Pseudomonadota</taxon>
        <taxon>Gammaproteobacteria</taxon>
        <taxon>Oceanospirillales</taxon>
        <taxon>Halomonadaceae</taxon>
        <taxon>Halomonas</taxon>
    </lineage>
</organism>
<evidence type="ECO:0000313" key="2">
    <source>
        <dbReference type="EMBL" id="OBX36997.1"/>
    </source>
</evidence>
<evidence type="ECO:0000256" key="1">
    <source>
        <dbReference type="SAM" id="Coils"/>
    </source>
</evidence>
<proteinExistence type="predicted"/>
<protein>
    <submittedName>
        <fullName evidence="2">Chromosome partition protein Smc</fullName>
    </submittedName>
</protein>
<sequence>MTDTASGLLSVYNGMLPEFVEANDLTREQGDNLETMAGALSAAAGAAGALGGAYITTTAATWGFHAAQVALNRAVRANPYVIAASSLVALTGALYGARNATVELWHTNARVQDWLKAGWIVTNDVVRSTASTAFEEASGFVEAFGDYADTAFNWFGTTFEALMGNIAGFAKTSVNRIIGFFVSLPRVAMTVARTIQSHFSTAFTSVGDFAAAIPEAIATMSTAPFERVAKEAAGAFTDNFSSAASEIKGIVQEASSADYIGDSIEFAGEALSSFEERVSDTAFRLRFMNNETEEAAKGLGRISESSEDSEDPLDKLNERLNESGEVSKEAARQAEQFASSLQSLEDRLFPVEAAQRQFRQEQIMLQTALMQGRISIERYFEALERLDTLRSRDITGGFMESVDTGGLAKEINKTSGAARDLGMTFQSAFEDAIIEGENFRGVLQGVFDDIQRLMIRKSITEPATDALSSALSGFSWGSLFGSGGGAGTFSGTTGGLYANGGYTGDGGKYDPAGIVHRGEFVVKKSVVDNPGVRPMLERLNKGYANGGYVGPSSSAAGGGISVHIHNEGGEQMQVGRREERRGAGGQRELHLWVNRIVDQRMKQNFQDGYMDRQMQRTYGVRRG</sequence>
<dbReference type="Proteomes" id="UP000092504">
    <property type="component" value="Unassembled WGS sequence"/>
</dbReference>
<dbReference type="AlphaFoldDB" id="A0A1B8P430"/>
<reference evidence="2 3" key="1">
    <citation type="submission" date="2016-06" db="EMBL/GenBank/DDBJ databases">
        <title>Genome sequence of halotolerant plant growth promoting strain of Halomonas elongata HEK1 isolated from salterns of Rann of Kutch, Gujarat, India.</title>
        <authorList>
            <person name="Gaba S."/>
            <person name="Singh R.N."/>
            <person name="Abrol S."/>
            <person name="Kaushik R."/>
            <person name="Saxena A.K."/>
        </authorList>
    </citation>
    <scope>NUCLEOTIDE SEQUENCE [LARGE SCALE GENOMIC DNA]</scope>
    <source>
        <strain evidence="2 3">HEK1</strain>
    </source>
</reference>
<gene>
    <name evidence="2" type="primary">smc_3</name>
    <name evidence="2" type="ORF">A8U91_01345</name>
</gene>
<accession>A0A1B8P430</accession>
<evidence type="ECO:0000313" key="3">
    <source>
        <dbReference type="Proteomes" id="UP000092504"/>
    </source>
</evidence>